<dbReference type="InterPro" id="IPR051604">
    <property type="entry name" value="Ergot_Alk_Oxidoreductase"/>
</dbReference>
<dbReference type="RefSeq" id="WP_106239585.1">
    <property type="nucleotide sequence ID" value="NZ_PVNG01000006.1"/>
</dbReference>
<feature type="domain" description="NAD(P)-binding" evidence="1">
    <location>
        <begin position="9"/>
        <end position="184"/>
    </location>
</feature>
<organism evidence="2 3">
    <name type="scientific">Nonomuraea fuscirosea</name>
    <dbReference type="NCBI Taxonomy" id="1291556"/>
    <lineage>
        <taxon>Bacteria</taxon>
        <taxon>Bacillati</taxon>
        <taxon>Actinomycetota</taxon>
        <taxon>Actinomycetes</taxon>
        <taxon>Streptosporangiales</taxon>
        <taxon>Streptosporangiaceae</taxon>
        <taxon>Nonomuraea</taxon>
    </lineage>
</organism>
<comment type="caution">
    <text evidence="2">The sequence shown here is derived from an EMBL/GenBank/DDBJ whole genome shotgun (WGS) entry which is preliminary data.</text>
</comment>
<accession>A0A2T0N257</accession>
<evidence type="ECO:0000259" key="1">
    <source>
        <dbReference type="Pfam" id="PF13460"/>
    </source>
</evidence>
<dbReference type="InterPro" id="IPR016040">
    <property type="entry name" value="NAD(P)-bd_dom"/>
</dbReference>
<sequence length="302" mass="31892">MARTVLITGATGTVSGALMNALRGADVRPRVLVRDTSRAQGLRERGAEVFAGDLGDARSLPPAFKGVDDLWLLTPNGPRAPEHSSNAVWAARQAGVERVVRLSAIGAAPGAPNRSGRLHALSDQELERSGLRWTILRPHWFMQNLLNEAGDIAATGTFALNMGAARIGMIDVRDVAECAARVLLDGSGRHDGRAYTLTGPRSLTFDEAAGALSGVLGRPVAYLPVGDDTRRKTLLGHGVPEWIAGMLEEYARAYAGGWGDLATGTVADLLGRAPRDIAGFARDHAAAFTPPEPRPSPADASR</sequence>
<dbReference type="SUPFAM" id="SSF51735">
    <property type="entry name" value="NAD(P)-binding Rossmann-fold domains"/>
    <property type="match status" value="1"/>
</dbReference>
<keyword evidence="3" id="KW-1185">Reference proteome</keyword>
<dbReference type="CDD" id="cd05269">
    <property type="entry name" value="TMR_SDR_a"/>
    <property type="match status" value="1"/>
</dbReference>
<evidence type="ECO:0000313" key="2">
    <source>
        <dbReference type="EMBL" id="PRX66062.1"/>
    </source>
</evidence>
<reference evidence="2 3" key="1">
    <citation type="submission" date="2018-03" db="EMBL/GenBank/DDBJ databases">
        <title>Genomic Encyclopedia of Type Strains, Phase III (KMG-III): the genomes of soil and plant-associated and newly described type strains.</title>
        <authorList>
            <person name="Whitman W."/>
        </authorList>
    </citation>
    <scope>NUCLEOTIDE SEQUENCE [LARGE SCALE GENOMIC DNA]</scope>
    <source>
        <strain evidence="2 3">CGMCC 4.7104</strain>
    </source>
</reference>
<dbReference type="PANTHER" id="PTHR43162">
    <property type="match status" value="1"/>
</dbReference>
<dbReference type="Pfam" id="PF13460">
    <property type="entry name" value="NAD_binding_10"/>
    <property type="match status" value="1"/>
</dbReference>
<dbReference type="Gene3D" id="3.90.25.10">
    <property type="entry name" value="UDP-galactose 4-epimerase, domain 1"/>
    <property type="match status" value="1"/>
</dbReference>
<dbReference type="PANTHER" id="PTHR43162:SF1">
    <property type="entry name" value="PRESTALK A DIFFERENTIATION PROTEIN A"/>
    <property type="match status" value="1"/>
</dbReference>
<gene>
    <name evidence="2" type="ORF">B0I32_106198</name>
</gene>
<dbReference type="Proteomes" id="UP000238312">
    <property type="component" value="Unassembled WGS sequence"/>
</dbReference>
<evidence type="ECO:0000313" key="3">
    <source>
        <dbReference type="Proteomes" id="UP000238312"/>
    </source>
</evidence>
<dbReference type="AlphaFoldDB" id="A0A2T0N257"/>
<name>A0A2T0N257_9ACTN</name>
<protein>
    <submittedName>
        <fullName evidence="2">Uncharacterized protein YbjT (DUF2867 family)</fullName>
    </submittedName>
</protein>
<proteinExistence type="predicted"/>
<dbReference type="OrthoDB" id="4457504at2"/>
<dbReference type="InterPro" id="IPR036291">
    <property type="entry name" value="NAD(P)-bd_dom_sf"/>
</dbReference>
<dbReference type="Gene3D" id="3.40.50.720">
    <property type="entry name" value="NAD(P)-binding Rossmann-like Domain"/>
    <property type="match status" value="1"/>
</dbReference>
<dbReference type="EMBL" id="PVNG01000006">
    <property type="protein sequence ID" value="PRX66062.1"/>
    <property type="molecule type" value="Genomic_DNA"/>
</dbReference>